<dbReference type="InterPro" id="IPR012677">
    <property type="entry name" value="Nucleotide-bd_a/b_plait_sf"/>
</dbReference>
<gene>
    <name evidence="2" type="ORF">TBIB3V08_LOCUS5105</name>
</gene>
<feature type="region of interest" description="Disordered" evidence="1">
    <location>
        <begin position="197"/>
        <end position="231"/>
    </location>
</feature>
<evidence type="ECO:0000313" key="2">
    <source>
        <dbReference type="EMBL" id="CAD7442677.1"/>
    </source>
</evidence>
<accession>A0A7R9EWK1</accession>
<sequence length="231" mass="26277">MPARVEFRGSEPAFAWRESGKPFRKNHPSSPDRDSNLDLPVLGGLTQHDWRVETKPLPLLPLLANHVEDRRLWLGNLDPHKLDLLFHRSGPSAGQPRGYAFVTFVACTDANKARITLDGKLLGCKHVMVRWANTVSKEELERHKPELKIPALAGAQNDKKLSRQTTIQAIEAKLKLMEHGCDDEFKVNNRPAGILYRPPPVIRDASSTNSRLHRGRQQARPYRRSQRGQRR</sequence>
<dbReference type="AlphaFoldDB" id="A0A7R9EWK1"/>
<feature type="compositionally biased region" description="Basic residues" evidence="1">
    <location>
        <begin position="211"/>
        <end position="231"/>
    </location>
</feature>
<organism evidence="2">
    <name type="scientific">Timema bartmani</name>
    <dbReference type="NCBI Taxonomy" id="61472"/>
    <lineage>
        <taxon>Eukaryota</taxon>
        <taxon>Metazoa</taxon>
        <taxon>Ecdysozoa</taxon>
        <taxon>Arthropoda</taxon>
        <taxon>Hexapoda</taxon>
        <taxon>Insecta</taxon>
        <taxon>Pterygota</taxon>
        <taxon>Neoptera</taxon>
        <taxon>Polyneoptera</taxon>
        <taxon>Phasmatodea</taxon>
        <taxon>Timematodea</taxon>
        <taxon>Timematoidea</taxon>
        <taxon>Timematidae</taxon>
        <taxon>Timema</taxon>
    </lineage>
</organism>
<name>A0A7R9EWK1_9NEOP</name>
<proteinExistence type="predicted"/>
<feature type="region of interest" description="Disordered" evidence="1">
    <location>
        <begin position="18"/>
        <end position="38"/>
    </location>
</feature>
<reference evidence="2" key="1">
    <citation type="submission" date="2020-11" db="EMBL/GenBank/DDBJ databases">
        <authorList>
            <person name="Tran Van P."/>
        </authorList>
    </citation>
    <scope>NUCLEOTIDE SEQUENCE</scope>
</reference>
<dbReference type="EMBL" id="OD565815">
    <property type="protein sequence ID" value="CAD7442677.1"/>
    <property type="molecule type" value="Genomic_DNA"/>
</dbReference>
<dbReference type="InterPro" id="IPR035979">
    <property type="entry name" value="RBD_domain_sf"/>
</dbReference>
<dbReference type="Gene3D" id="3.30.70.330">
    <property type="match status" value="1"/>
</dbReference>
<evidence type="ECO:0008006" key="3">
    <source>
        <dbReference type="Google" id="ProtNLM"/>
    </source>
</evidence>
<protein>
    <recommendedName>
        <fullName evidence="3">RNA-binding protein 18</fullName>
    </recommendedName>
</protein>
<dbReference type="SUPFAM" id="SSF54928">
    <property type="entry name" value="RNA-binding domain, RBD"/>
    <property type="match status" value="1"/>
</dbReference>
<dbReference type="GO" id="GO:0003676">
    <property type="term" value="F:nucleic acid binding"/>
    <property type="evidence" value="ECO:0007669"/>
    <property type="project" value="InterPro"/>
</dbReference>
<evidence type="ECO:0000256" key="1">
    <source>
        <dbReference type="SAM" id="MobiDB-lite"/>
    </source>
</evidence>